<sequence>MPYSVAPLALDDLDDIHPYLEVINGWGAADSLIDQLYEQFSMIGENPGMGHSRHGT</sequence>
<evidence type="ECO:0000313" key="2">
    <source>
        <dbReference type="EMBL" id="QQP90992.1"/>
    </source>
</evidence>
<dbReference type="Pfam" id="PF05016">
    <property type="entry name" value="ParE_toxin"/>
    <property type="match status" value="1"/>
</dbReference>
<proteinExistence type="predicted"/>
<name>A0ABX7BEZ4_9PROT</name>
<protein>
    <submittedName>
        <fullName evidence="2">Type II toxin-antitoxin system RelE/ParE family toxin</fullName>
    </submittedName>
</protein>
<keyword evidence="3" id="KW-1185">Reference proteome</keyword>
<keyword evidence="1" id="KW-1277">Toxin-antitoxin system</keyword>
<dbReference type="InterPro" id="IPR035093">
    <property type="entry name" value="RelE/ParE_toxin_dom_sf"/>
</dbReference>
<dbReference type="Proteomes" id="UP000595197">
    <property type="component" value="Chromosome"/>
</dbReference>
<gene>
    <name evidence="2" type="ORF">IGS68_07175</name>
</gene>
<organism evidence="2 3">
    <name type="scientific">Skermanella cutis</name>
    <dbReference type="NCBI Taxonomy" id="2775420"/>
    <lineage>
        <taxon>Bacteria</taxon>
        <taxon>Pseudomonadati</taxon>
        <taxon>Pseudomonadota</taxon>
        <taxon>Alphaproteobacteria</taxon>
        <taxon>Rhodospirillales</taxon>
        <taxon>Azospirillaceae</taxon>
        <taxon>Skermanella</taxon>
    </lineage>
</organism>
<accession>A0ABX7BEZ4</accession>
<evidence type="ECO:0000256" key="1">
    <source>
        <dbReference type="ARBA" id="ARBA00022649"/>
    </source>
</evidence>
<evidence type="ECO:0000313" key="3">
    <source>
        <dbReference type="Proteomes" id="UP000595197"/>
    </source>
</evidence>
<dbReference type="EMBL" id="CP067420">
    <property type="protein sequence ID" value="QQP90992.1"/>
    <property type="molecule type" value="Genomic_DNA"/>
</dbReference>
<dbReference type="RefSeq" id="WP_201078452.1">
    <property type="nucleotide sequence ID" value="NZ_CP067420.1"/>
</dbReference>
<reference evidence="2" key="1">
    <citation type="submission" date="2021-02" db="EMBL/GenBank/DDBJ databases">
        <title>Skermanella TT6 skin isolate.</title>
        <authorList>
            <person name="Lee K."/>
            <person name="Ganzorig M."/>
        </authorList>
    </citation>
    <scope>NUCLEOTIDE SEQUENCE</scope>
    <source>
        <strain evidence="2">TT6</strain>
    </source>
</reference>
<dbReference type="InterPro" id="IPR007712">
    <property type="entry name" value="RelE/ParE_toxin"/>
</dbReference>
<dbReference type="Gene3D" id="3.30.2310.20">
    <property type="entry name" value="RelE-like"/>
    <property type="match status" value="1"/>
</dbReference>